<feature type="transmembrane region" description="Helical" evidence="13">
    <location>
        <begin position="301"/>
        <end position="332"/>
    </location>
</feature>
<keyword evidence="10 12" id="KW-0739">Sodium transport</keyword>
<name>A0A8J2HKH3_COTCN</name>
<comment type="caution">
    <text evidence="14">The sequence shown here is derived from an EMBL/GenBank/DDBJ whole genome shotgun (WGS) entry which is preliminary data.</text>
</comment>
<evidence type="ECO:0000256" key="12">
    <source>
        <dbReference type="RuleBase" id="RU000679"/>
    </source>
</evidence>
<keyword evidence="15" id="KW-1185">Reference proteome</keyword>
<keyword evidence="11 12" id="KW-0407">Ion channel</keyword>
<dbReference type="EMBL" id="CAJNRD030001122">
    <property type="protein sequence ID" value="CAG5101173.1"/>
    <property type="molecule type" value="Genomic_DNA"/>
</dbReference>
<evidence type="ECO:0000256" key="4">
    <source>
        <dbReference type="ARBA" id="ARBA00022461"/>
    </source>
</evidence>
<dbReference type="GO" id="GO:0005886">
    <property type="term" value="C:plasma membrane"/>
    <property type="evidence" value="ECO:0007669"/>
    <property type="project" value="TreeGrafter"/>
</dbReference>
<keyword evidence="5 12" id="KW-0812">Transmembrane</keyword>
<dbReference type="GO" id="GO:0015280">
    <property type="term" value="F:ligand-gated sodium channel activity"/>
    <property type="evidence" value="ECO:0007669"/>
    <property type="project" value="TreeGrafter"/>
</dbReference>
<evidence type="ECO:0000256" key="10">
    <source>
        <dbReference type="ARBA" id="ARBA00023201"/>
    </source>
</evidence>
<evidence type="ECO:0000256" key="8">
    <source>
        <dbReference type="ARBA" id="ARBA00023065"/>
    </source>
</evidence>
<evidence type="ECO:0000256" key="9">
    <source>
        <dbReference type="ARBA" id="ARBA00023136"/>
    </source>
</evidence>
<evidence type="ECO:0000256" key="13">
    <source>
        <dbReference type="SAM" id="Phobius"/>
    </source>
</evidence>
<evidence type="ECO:0000313" key="15">
    <source>
        <dbReference type="Proteomes" id="UP000786811"/>
    </source>
</evidence>
<reference evidence="14" key="1">
    <citation type="submission" date="2021-04" db="EMBL/GenBank/DDBJ databases">
        <authorList>
            <person name="Chebbi M.A.C M."/>
        </authorList>
    </citation>
    <scope>NUCLEOTIDE SEQUENCE</scope>
</reference>
<dbReference type="InterPro" id="IPR001873">
    <property type="entry name" value="ENaC"/>
</dbReference>
<comment type="subcellular location">
    <subcellularLocation>
        <location evidence="1">Membrane</location>
        <topology evidence="1">Multi-pass membrane protein</topology>
    </subcellularLocation>
</comment>
<protein>
    <submittedName>
        <fullName evidence="14">Uncharacterized protein</fullName>
    </submittedName>
</protein>
<proteinExistence type="inferred from homology"/>
<keyword evidence="9 13" id="KW-0472">Membrane</keyword>
<comment type="similarity">
    <text evidence="2 12">Belongs to the amiloride-sensitive sodium channel (TC 1.A.6) family.</text>
</comment>
<evidence type="ECO:0000256" key="2">
    <source>
        <dbReference type="ARBA" id="ARBA00007193"/>
    </source>
</evidence>
<keyword evidence="8 12" id="KW-0406">Ion transport</keyword>
<evidence type="ECO:0000256" key="1">
    <source>
        <dbReference type="ARBA" id="ARBA00004141"/>
    </source>
</evidence>
<keyword evidence="6 13" id="KW-1133">Transmembrane helix</keyword>
<dbReference type="PANTHER" id="PTHR11690:SF253">
    <property type="entry name" value="PICKPOCKET 18-RELATED"/>
    <property type="match status" value="1"/>
</dbReference>
<dbReference type="PANTHER" id="PTHR11690">
    <property type="entry name" value="AMILORIDE-SENSITIVE SODIUM CHANNEL-RELATED"/>
    <property type="match status" value="1"/>
</dbReference>
<dbReference type="Pfam" id="PF00858">
    <property type="entry name" value="ASC"/>
    <property type="match status" value="1"/>
</dbReference>
<evidence type="ECO:0000256" key="11">
    <source>
        <dbReference type="ARBA" id="ARBA00023303"/>
    </source>
</evidence>
<gene>
    <name evidence="14" type="ORF">HICCMSTLAB_LOCUS10246</name>
</gene>
<evidence type="ECO:0000256" key="5">
    <source>
        <dbReference type="ARBA" id="ARBA00022692"/>
    </source>
</evidence>
<dbReference type="AlphaFoldDB" id="A0A8J2HKH3"/>
<keyword evidence="3 12" id="KW-0813">Transport</keyword>
<sequence length="404" mass="46163">MDIGYCPGQSFLDNNSYGNFVHAECNYIQSLETVYRYAGGDSGRFGPLPVQRARFTRYFYFIDAEATNASLIEVKEMIFALGSLYETGYDRTETDEKMDLLIDEVLRKFYCEDDYDVTPDKEFKKHKPLRPLKIGNSGINNGLSIVREPELDDYFFTFFEMIGWKIAIFNSGDYPDNTSGGVSEVLISPSTENFIQLTLEAYLKRNGILPHKVTNPEEVENFERAVEGDGDNLLHCNSCYPACNDVSYNVYTDFVPLQTGYYQSELLDNLEVKDQSIVHIYFINFGSVRLKMDLGYYWYELLSNIGGICGIFIGFSLLSLVELGYFFLGFIYEICCPGKIITEVENTIEDPRDPGDTVRSATDMQSVNRIYWNALLSQPRIYDRIFSEICHLVLMDGCTANKTL</sequence>
<organism evidence="14 15">
    <name type="scientific">Cotesia congregata</name>
    <name type="common">Parasitoid wasp</name>
    <name type="synonym">Apanteles congregatus</name>
    <dbReference type="NCBI Taxonomy" id="51543"/>
    <lineage>
        <taxon>Eukaryota</taxon>
        <taxon>Metazoa</taxon>
        <taxon>Ecdysozoa</taxon>
        <taxon>Arthropoda</taxon>
        <taxon>Hexapoda</taxon>
        <taxon>Insecta</taxon>
        <taxon>Pterygota</taxon>
        <taxon>Neoptera</taxon>
        <taxon>Endopterygota</taxon>
        <taxon>Hymenoptera</taxon>
        <taxon>Apocrita</taxon>
        <taxon>Ichneumonoidea</taxon>
        <taxon>Braconidae</taxon>
        <taxon>Microgastrinae</taxon>
        <taxon>Cotesia</taxon>
    </lineage>
</organism>
<dbReference type="OrthoDB" id="6436100at2759"/>
<evidence type="ECO:0000256" key="3">
    <source>
        <dbReference type="ARBA" id="ARBA00022448"/>
    </source>
</evidence>
<dbReference type="Proteomes" id="UP000786811">
    <property type="component" value="Unassembled WGS sequence"/>
</dbReference>
<evidence type="ECO:0000313" key="14">
    <source>
        <dbReference type="EMBL" id="CAG5101173.1"/>
    </source>
</evidence>
<keyword evidence="7" id="KW-0915">Sodium</keyword>
<evidence type="ECO:0000256" key="6">
    <source>
        <dbReference type="ARBA" id="ARBA00022989"/>
    </source>
</evidence>
<accession>A0A8J2HKH3</accession>
<evidence type="ECO:0000256" key="7">
    <source>
        <dbReference type="ARBA" id="ARBA00023053"/>
    </source>
</evidence>
<keyword evidence="4 12" id="KW-0894">Sodium channel</keyword>
<dbReference type="Gene3D" id="1.10.287.770">
    <property type="entry name" value="YojJ-like"/>
    <property type="match status" value="1"/>
</dbReference>